<keyword evidence="6" id="KW-1185">Reference proteome</keyword>
<dbReference type="InterPro" id="IPR023210">
    <property type="entry name" value="NADP_OxRdtase_dom"/>
</dbReference>
<dbReference type="PANTHER" id="PTHR43638">
    <property type="entry name" value="OXIDOREDUCTASE, ALDO/KETO REDUCTASE FAMILY PROTEIN"/>
    <property type="match status" value="1"/>
</dbReference>
<feature type="binding site" evidence="2">
    <location>
        <position position="114"/>
    </location>
    <ligand>
        <name>substrate</name>
    </ligand>
</feature>
<dbReference type="InterPro" id="IPR036812">
    <property type="entry name" value="NAD(P)_OxRdtase_dom_sf"/>
</dbReference>
<evidence type="ECO:0000256" key="2">
    <source>
        <dbReference type="PIRSR" id="PIRSR000097-2"/>
    </source>
</evidence>
<feature type="domain" description="NADP-dependent oxidoreductase" evidence="4">
    <location>
        <begin position="18"/>
        <end position="263"/>
    </location>
</feature>
<dbReference type="EMBL" id="JACHEM010000005">
    <property type="protein sequence ID" value="MBB6435839.1"/>
    <property type="molecule type" value="Genomic_DNA"/>
</dbReference>
<sequence length="277" mass="29694">MTAARTVTLPSGAKVPALGQGTWRMGEDRARRGEEIASLRRGLDLGMTLIDTAEMYGDGAAEELVGEAVRGRRDEVFLVSKVLPAHAHARGTVDACRASLRRLGTDRIDLYLLHWRGGVPLAETVEALEGLVDDGSIGAWGVSNLDVEDLADLPAGAVPQTNQILYNLTRRGPEYDLLPWCRERAVPVMAYSPLEQGRLAGHEALDAVAGAHGVTPLQVALAWVLLRDDVIAIPKASGLAHVEDNHAALGIRLTDEDLRALDAAFPAPTGKQPLEML</sequence>
<dbReference type="PIRSF" id="PIRSF000097">
    <property type="entry name" value="AKR"/>
    <property type="match status" value="1"/>
</dbReference>
<evidence type="ECO:0000313" key="6">
    <source>
        <dbReference type="Proteomes" id="UP000540423"/>
    </source>
</evidence>
<protein>
    <submittedName>
        <fullName evidence="5">Diketogulonate reductase-like aldo/keto reductase</fullName>
    </submittedName>
</protein>
<gene>
    <name evidence="5" type="ORF">HNQ79_002302</name>
</gene>
<name>A0A7X0LPU6_9ACTN</name>
<evidence type="ECO:0000313" key="5">
    <source>
        <dbReference type="EMBL" id="MBB6435839.1"/>
    </source>
</evidence>
<dbReference type="RefSeq" id="WP_185029681.1">
    <property type="nucleotide sequence ID" value="NZ_BNBN01000005.1"/>
</dbReference>
<evidence type="ECO:0000259" key="4">
    <source>
        <dbReference type="Pfam" id="PF00248"/>
    </source>
</evidence>
<dbReference type="Proteomes" id="UP000540423">
    <property type="component" value="Unassembled WGS sequence"/>
</dbReference>
<evidence type="ECO:0000256" key="3">
    <source>
        <dbReference type="PIRSR" id="PIRSR000097-3"/>
    </source>
</evidence>
<evidence type="ECO:0000256" key="1">
    <source>
        <dbReference type="PIRSR" id="PIRSR000097-1"/>
    </source>
</evidence>
<dbReference type="PANTHER" id="PTHR43638:SF3">
    <property type="entry name" value="ALDEHYDE REDUCTASE"/>
    <property type="match status" value="1"/>
</dbReference>
<dbReference type="Gene3D" id="3.20.20.100">
    <property type="entry name" value="NADP-dependent oxidoreductase domain"/>
    <property type="match status" value="1"/>
</dbReference>
<dbReference type="AlphaFoldDB" id="A0A7X0LPU6"/>
<dbReference type="SUPFAM" id="SSF51430">
    <property type="entry name" value="NAD(P)-linked oxidoreductase"/>
    <property type="match status" value="1"/>
</dbReference>
<accession>A0A7X0LPU6</accession>
<dbReference type="Pfam" id="PF00248">
    <property type="entry name" value="Aldo_ket_red"/>
    <property type="match status" value="1"/>
</dbReference>
<dbReference type="InterPro" id="IPR020471">
    <property type="entry name" value="AKR"/>
</dbReference>
<feature type="site" description="Lowers pKa of active site Tyr" evidence="3">
    <location>
        <position position="81"/>
    </location>
</feature>
<comment type="caution">
    <text evidence="5">The sequence shown here is derived from an EMBL/GenBank/DDBJ whole genome shotgun (WGS) entry which is preliminary data.</text>
</comment>
<dbReference type="PRINTS" id="PR00069">
    <property type="entry name" value="ALDKETRDTASE"/>
</dbReference>
<feature type="active site" description="Proton donor" evidence="1">
    <location>
        <position position="56"/>
    </location>
</feature>
<dbReference type="GO" id="GO:0016491">
    <property type="term" value="F:oxidoreductase activity"/>
    <property type="evidence" value="ECO:0007669"/>
    <property type="project" value="InterPro"/>
</dbReference>
<proteinExistence type="predicted"/>
<dbReference type="CDD" id="cd19138">
    <property type="entry name" value="AKR_YeaE"/>
    <property type="match status" value="1"/>
</dbReference>
<organism evidence="5 6">
    <name type="scientific">Streptomyces candidus</name>
    <dbReference type="NCBI Taxonomy" id="67283"/>
    <lineage>
        <taxon>Bacteria</taxon>
        <taxon>Bacillati</taxon>
        <taxon>Actinomycetota</taxon>
        <taxon>Actinomycetes</taxon>
        <taxon>Kitasatosporales</taxon>
        <taxon>Streptomycetaceae</taxon>
        <taxon>Streptomyces</taxon>
    </lineage>
</organism>
<reference evidence="5 6" key="1">
    <citation type="submission" date="2020-08" db="EMBL/GenBank/DDBJ databases">
        <title>Genomic Encyclopedia of Type Strains, Phase IV (KMG-IV): sequencing the most valuable type-strain genomes for metagenomic binning, comparative biology and taxonomic classification.</title>
        <authorList>
            <person name="Goeker M."/>
        </authorList>
    </citation>
    <scope>NUCLEOTIDE SEQUENCE [LARGE SCALE GENOMIC DNA]</scope>
    <source>
        <strain evidence="5 6">DSM 40141</strain>
    </source>
</reference>